<feature type="region of interest" description="Disordered" evidence="1">
    <location>
        <begin position="126"/>
        <end position="145"/>
    </location>
</feature>
<protein>
    <submittedName>
        <fullName evidence="2">Uncharacterized protein</fullName>
    </submittedName>
</protein>
<dbReference type="AlphaFoldDB" id="A0A6A6BY04"/>
<dbReference type="Proteomes" id="UP000799537">
    <property type="component" value="Unassembled WGS sequence"/>
</dbReference>
<dbReference type="RefSeq" id="XP_033660566.1">
    <property type="nucleotide sequence ID" value="XM_033814533.1"/>
</dbReference>
<dbReference type="EMBL" id="ML993634">
    <property type="protein sequence ID" value="KAF2159677.1"/>
    <property type="molecule type" value="Genomic_DNA"/>
</dbReference>
<proteinExistence type="predicted"/>
<accession>A0A6A6BY04</accession>
<name>A0A6A6BY04_ZASCE</name>
<keyword evidence="3" id="KW-1185">Reference proteome</keyword>
<dbReference type="GeneID" id="54567805"/>
<evidence type="ECO:0000313" key="3">
    <source>
        <dbReference type="Proteomes" id="UP000799537"/>
    </source>
</evidence>
<gene>
    <name evidence="2" type="ORF">M409DRAFT_60605</name>
</gene>
<evidence type="ECO:0000313" key="2">
    <source>
        <dbReference type="EMBL" id="KAF2159677.1"/>
    </source>
</evidence>
<reference evidence="2" key="1">
    <citation type="journal article" date="2020" name="Stud. Mycol.">
        <title>101 Dothideomycetes genomes: a test case for predicting lifestyles and emergence of pathogens.</title>
        <authorList>
            <person name="Haridas S."/>
            <person name="Albert R."/>
            <person name="Binder M."/>
            <person name="Bloem J."/>
            <person name="Labutti K."/>
            <person name="Salamov A."/>
            <person name="Andreopoulos B."/>
            <person name="Baker S."/>
            <person name="Barry K."/>
            <person name="Bills G."/>
            <person name="Bluhm B."/>
            <person name="Cannon C."/>
            <person name="Castanera R."/>
            <person name="Culley D."/>
            <person name="Daum C."/>
            <person name="Ezra D."/>
            <person name="Gonzalez J."/>
            <person name="Henrissat B."/>
            <person name="Kuo A."/>
            <person name="Liang C."/>
            <person name="Lipzen A."/>
            <person name="Lutzoni F."/>
            <person name="Magnuson J."/>
            <person name="Mondo S."/>
            <person name="Nolan M."/>
            <person name="Ohm R."/>
            <person name="Pangilinan J."/>
            <person name="Park H.-J."/>
            <person name="Ramirez L."/>
            <person name="Alfaro M."/>
            <person name="Sun H."/>
            <person name="Tritt A."/>
            <person name="Yoshinaga Y."/>
            <person name="Zwiers L.-H."/>
            <person name="Turgeon B."/>
            <person name="Goodwin S."/>
            <person name="Spatafora J."/>
            <person name="Crous P."/>
            <person name="Grigoriev I."/>
        </authorList>
    </citation>
    <scope>NUCLEOTIDE SEQUENCE</scope>
    <source>
        <strain evidence="2">ATCC 36951</strain>
    </source>
</reference>
<evidence type="ECO:0000256" key="1">
    <source>
        <dbReference type="SAM" id="MobiDB-lite"/>
    </source>
</evidence>
<organism evidence="2 3">
    <name type="scientific">Zasmidium cellare ATCC 36951</name>
    <dbReference type="NCBI Taxonomy" id="1080233"/>
    <lineage>
        <taxon>Eukaryota</taxon>
        <taxon>Fungi</taxon>
        <taxon>Dikarya</taxon>
        <taxon>Ascomycota</taxon>
        <taxon>Pezizomycotina</taxon>
        <taxon>Dothideomycetes</taxon>
        <taxon>Dothideomycetidae</taxon>
        <taxon>Mycosphaerellales</taxon>
        <taxon>Mycosphaerellaceae</taxon>
        <taxon>Zasmidium</taxon>
    </lineage>
</organism>
<sequence>MVVVDGGGPLGVVPRCESALPPTRRTHPYITPSQHVYPSHLPPLSRCRKQPPPAPNHARQVQPLARSACAATTTTTTLAQAQYYSLSVNLHAVAEKHLSAGRKVSELICQSLQEASLFSRQNPKAIPRHANHDHTPSFRPYSPAI</sequence>